<reference evidence="2" key="1">
    <citation type="submission" date="2016-10" db="EMBL/GenBank/DDBJ databases">
        <authorList>
            <person name="de Groot N.N."/>
        </authorList>
    </citation>
    <scope>NUCLEOTIDE SEQUENCE [LARGE SCALE GENOMIC DNA]</scope>
    <source>
        <strain evidence="2">DSM 12489</strain>
    </source>
</reference>
<dbReference type="EMBL" id="BSRA01000016">
    <property type="protein sequence ID" value="GLV14748.1"/>
    <property type="molecule type" value="Genomic_DNA"/>
</dbReference>
<sequence length="124" mass="14054">MADKRIEIVPKGESGWFVIKGITPPPATNGIEVFYGQKKEIISVEAPELWTIRAHLNDGCVYDYDVTNLAKAGGPWRALRADPDAYFSCIEAQPKWIIWRVSDDEQQCPRVPLEVILRDGQRVE</sequence>
<evidence type="ECO:0000313" key="3">
    <source>
        <dbReference type="Proteomes" id="UP000182589"/>
    </source>
</evidence>
<proteinExistence type="predicted"/>
<accession>A0A1H2X540</accession>
<evidence type="ECO:0000313" key="2">
    <source>
        <dbReference type="EMBL" id="SDW88000.1"/>
    </source>
</evidence>
<dbReference type="STRING" id="89784.SAMN04489725_11847"/>
<keyword evidence="3" id="KW-1185">Reference proteome</keyword>
<gene>
    <name evidence="1" type="ORF">Heshes_24320</name>
    <name evidence="2" type="ORF">SAMN04489725_11847</name>
</gene>
<evidence type="ECO:0000313" key="1">
    <source>
        <dbReference type="EMBL" id="GLV14748.1"/>
    </source>
</evidence>
<reference evidence="1" key="3">
    <citation type="submission" date="2023-02" db="EMBL/GenBank/DDBJ databases">
        <title>Proposal of a novel subspecies: Alicyclobacillus hesperidum subspecies aegle.</title>
        <authorList>
            <person name="Goto K."/>
            <person name="Fujii T."/>
            <person name="Yasui K."/>
            <person name="Mochida K."/>
            <person name="Kato-Tanaka Y."/>
            <person name="Morohoshi S."/>
            <person name="An S.Y."/>
            <person name="Kasai H."/>
            <person name="Yokota A."/>
        </authorList>
    </citation>
    <scope>NUCLEOTIDE SEQUENCE</scope>
    <source>
        <strain evidence="1">DSM 12766</strain>
    </source>
</reference>
<dbReference type="EMBL" id="FNOJ01000018">
    <property type="protein sequence ID" value="SDW88000.1"/>
    <property type="molecule type" value="Genomic_DNA"/>
</dbReference>
<organism evidence="2 3">
    <name type="scientific">Alicyclobacillus hesperidum</name>
    <dbReference type="NCBI Taxonomy" id="89784"/>
    <lineage>
        <taxon>Bacteria</taxon>
        <taxon>Bacillati</taxon>
        <taxon>Bacillota</taxon>
        <taxon>Bacilli</taxon>
        <taxon>Bacillales</taxon>
        <taxon>Alicyclobacillaceae</taxon>
        <taxon>Alicyclobacillus</taxon>
    </lineage>
</organism>
<reference evidence="3" key="2">
    <citation type="submission" date="2016-10" db="EMBL/GenBank/DDBJ databases">
        <authorList>
            <person name="Varghese N."/>
        </authorList>
    </citation>
    <scope>NUCLEOTIDE SEQUENCE [LARGE SCALE GENOMIC DNA]</scope>
    <source>
        <strain evidence="3">DSM 12489</strain>
    </source>
</reference>
<dbReference type="Proteomes" id="UP001157137">
    <property type="component" value="Unassembled WGS sequence"/>
</dbReference>
<protein>
    <submittedName>
        <fullName evidence="2">Uncharacterized protein</fullName>
    </submittedName>
</protein>
<dbReference type="RefSeq" id="WP_074693600.1">
    <property type="nucleotide sequence ID" value="NZ_BSRA01000016.1"/>
</dbReference>
<dbReference type="AlphaFoldDB" id="A0A1H2X540"/>
<dbReference type="Proteomes" id="UP000182589">
    <property type="component" value="Unassembled WGS sequence"/>
</dbReference>
<name>A0A1H2X540_9BACL</name>